<name>A0A5C1YCV9_9MICO</name>
<feature type="transmembrane region" description="Helical" evidence="1">
    <location>
        <begin position="44"/>
        <end position="71"/>
    </location>
</feature>
<dbReference type="KEGG" id="ail:FLP10_00240"/>
<gene>
    <name evidence="2" type="ORF">FLP10_00240</name>
</gene>
<keyword evidence="1" id="KW-0472">Membrane</keyword>
<dbReference type="Proteomes" id="UP000324678">
    <property type="component" value="Chromosome"/>
</dbReference>
<reference evidence="2 3" key="1">
    <citation type="submission" date="2019-09" db="EMBL/GenBank/DDBJ databases">
        <title>Genome sequencing of strain KACC 19306.</title>
        <authorList>
            <person name="Heo J."/>
            <person name="Kim S.-J."/>
            <person name="Kim J.-S."/>
            <person name="Hong S.-B."/>
            <person name="Kwon S.-W."/>
        </authorList>
    </citation>
    <scope>NUCLEOTIDE SEQUENCE [LARGE SCALE GENOMIC DNA]</scope>
    <source>
        <strain evidence="2 3">KACC 19306</strain>
    </source>
</reference>
<dbReference type="EMBL" id="CP043505">
    <property type="protein sequence ID" value="QEO13019.1"/>
    <property type="molecule type" value="Genomic_DNA"/>
</dbReference>
<proteinExistence type="predicted"/>
<accession>A0A5C1YCV9</accession>
<dbReference type="RefSeq" id="WP_149159044.1">
    <property type="nucleotide sequence ID" value="NZ_CP043505.1"/>
</dbReference>
<sequence length="72" mass="7724">MLTLLAVLLLVNAAFNAIVWPRFLKRIADDPRARDAEGRRTRFYAVHAVLITAALVIAAVSAVAAIVVLVVG</sequence>
<dbReference type="Pfam" id="PF26606">
    <property type="entry name" value="SCO4848"/>
    <property type="match status" value="1"/>
</dbReference>
<dbReference type="InterPro" id="IPR058061">
    <property type="entry name" value="SCO4848-like"/>
</dbReference>
<evidence type="ECO:0000313" key="2">
    <source>
        <dbReference type="EMBL" id="QEO13019.1"/>
    </source>
</evidence>
<dbReference type="AlphaFoldDB" id="A0A5C1YCV9"/>
<evidence type="ECO:0000313" key="3">
    <source>
        <dbReference type="Proteomes" id="UP000324678"/>
    </source>
</evidence>
<dbReference type="NCBIfam" id="NF046117">
    <property type="entry name" value="SCO4848_fam"/>
    <property type="match status" value="1"/>
</dbReference>
<keyword evidence="1" id="KW-1133">Transmembrane helix</keyword>
<protein>
    <submittedName>
        <fullName evidence="2">Uncharacterized protein</fullName>
    </submittedName>
</protein>
<evidence type="ECO:0000256" key="1">
    <source>
        <dbReference type="SAM" id="Phobius"/>
    </source>
</evidence>
<keyword evidence="1" id="KW-0812">Transmembrane</keyword>
<organism evidence="2 3">
    <name type="scientific">Agromyces intestinalis</name>
    <dbReference type="NCBI Taxonomy" id="2592652"/>
    <lineage>
        <taxon>Bacteria</taxon>
        <taxon>Bacillati</taxon>
        <taxon>Actinomycetota</taxon>
        <taxon>Actinomycetes</taxon>
        <taxon>Micrococcales</taxon>
        <taxon>Microbacteriaceae</taxon>
        <taxon>Agromyces</taxon>
    </lineage>
</organism>
<keyword evidence="3" id="KW-1185">Reference proteome</keyword>